<dbReference type="InterPro" id="IPR003399">
    <property type="entry name" value="Mce/MlaD"/>
</dbReference>
<dbReference type="InterPro" id="IPR052336">
    <property type="entry name" value="MlaD_Phospholipid_Transporter"/>
</dbReference>
<keyword evidence="4" id="KW-1185">Reference proteome</keyword>
<protein>
    <submittedName>
        <fullName evidence="3">Chromosome segregation protein</fullName>
    </submittedName>
</protein>
<name>A0A5B9PEY5_9BACT</name>
<gene>
    <name evidence="3" type="ORF">MFFC18_40150</name>
</gene>
<dbReference type="Pfam" id="PF02470">
    <property type="entry name" value="MlaD"/>
    <property type="match status" value="1"/>
</dbReference>
<dbReference type="RefSeq" id="WP_075084638.1">
    <property type="nucleotide sequence ID" value="NZ_CP042912.1"/>
</dbReference>
<dbReference type="STRING" id="980251.GCA_001642875_02205"/>
<dbReference type="OrthoDB" id="260338at2"/>
<dbReference type="PANTHER" id="PTHR33371">
    <property type="entry name" value="INTERMEMBRANE PHOSPHOLIPID TRANSPORT SYSTEM BINDING PROTEIN MLAD-RELATED"/>
    <property type="match status" value="1"/>
</dbReference>
<proteinExistence type="predicted"/>
<dbReference type="EMBL" id="CP042912">
    <property type="protein sequence ID" value="QEG24099.1"/>
    <property type="molecule type" value="Genomic_DNA"/>
</dbReference>
<dbReference type="KEGG" id="mff:MFFC18_40150"/>
<evidence type="ECO:0000313" key="4">
    <source>
        <dbReference type="Proteomes" id="UP000322214"/>
    </source>
</evidence>
<dbReference type="SUPFAM" id="SSF58104">
    <property type="entry name" value="Methyl-accepting chemotaxis protein (MCP) signaling domain"/>
    <property type="match status" value="1"/>
</dbReference>
<keyword evidence="1" id="KW-0472">Membrane</keyword>
<evidence type="ECO:0000259" key="2">
    <source>
        <dbReference type="Pfam" id="PF02470"/>
    </source>
</evidence>
<dbReference type="AlphaFoldDB" id="A0A5B9PEY5"/>
<keyword evidence="1" id="KW-1133">Transmembrane helix</keyword>
<feature type="transmembrane region" description="Helical" evidence="1">
    <location>
        <begin position="12"/>
        <end position="29"/>
    </location>
</feature>
<dbReference type="PANTHER" id="PTHR33371:SF4">
    <property type="entry name" value="INTERMEMBRANE PHOSPHOLIPID TRANSPORT SYSTEM BINDING PROTEIN MLAD"/>
    <property type="match status" value="1"/>
</dbReference>
<accession>A0A5B9PEY5</accession>
<organism evidence="3 4">
    <name type="scientific">Mariniblastus fucicola</name>
    <dbReference type="NCBI Taxonomy" id="980251"/>
    <lineage>
        <taxon>Bacteria</taxon>
        <taxon>Pseudomonadati</taxon>
        <taxon>Planctomycetota</taxon>
        <taxon>Planctomycetia</taxon>
        <taxon>Pirellulales</taxon>
        <taxon>Pirellulaceae</taxon>
        <taxon>Mariniblastus</taxon>
    </lineage>
</organism>
<evidence type="ECO:0000256" key="1">
    <source>
        <dbReference type="SAM" id="Phobius"/>
    </source>
</evidence>
<keyword evidence="1" id="KW-0812">Transmembrane</keyword>
<reference evidence="3 4" key="1">
    <citation type="submission" date="2019-08" db="EMBL/GenBank/DDBJ databases">
        <title>Deep-cultivation of Planctomycetes and their phenomic and genomic characterization uncovers novel biology.</title>
        <authorList>
            <person name="Wiegand S."/>
            <person name="Jogler M."/>
            <person name="Boedeker C."/>
            <person name="Pinto D."/>
            <person name="Vollmers J."/>
            <person name="Rivas-Marin E."/>
            <person name="Kohn T."/>
            <person name="Peeters S.H."/>
            <person name="Heuer A."/>
            <person name="Rast P."/>
            <person name="Oberbeckmann S."/>
            <person name="Bunk B."/>
            <person name="Jeske O."/>
            <person name="Meyerdierks A."/>
            <person name="Storesund J.E."/>
            <person name="Kallscheuer N."/>
            <person name="Luecker S."/>
            <person name="Lage O.M."/>
            <person name="Pohl T."/>
            <person name="Merkel B.J."/>
            <person name="Hornburger P."/>
            <person name="Mueller R.-W."/>
            <person name="Bruemmer F."/>
            <person name="Labrenz M."/>
            <person name="Spormann A.M."/>
            <person name="Op den Camp H."/>
            <person name="Overmann J."/>
            <person name="Amann R."/>
            <person name="Jetten M.S.M."/>
            <person name="Mascher T."/>
            <person name="Medema M.H."/>
            <person name="Devos D.P."/>
            <person name="Kaster A.-K."/>
            <person name="Ovreas L."/>
            <person name="Rohde M."/>
            <person name="Galperin M.Y."/>
            <person name="Jogler C."/>
        </authorList>
    </citation>
    <scope>NUCLEOTIDE SEQUENCE [LARGE SCALE GENOMIC DNA]</scope>
    <source>
        <strain evidence="3 4">FC18</strain>
    </source>
</reference>
<sequence>MDENVQKLRVGIYTIIVLLILAILIFLNGEGWNSNYSVFLKPVSAPGVRVGTPVRKNGILIGRVDDVRTENDHVVLRLAIRESERIYGNETISIGAESVLGDAGLEVLPLRQDLRGELVSHNSLVERYEVKPNPMELIQAALELEDDISMTLASIRETSETIGSAGTGIETLTSQVNAILTDDDSDIKKMVADIRQLSMKAEVAVDSVNGIFEQINATIQDPDFQEDMDEFVKTLPAIFKEVRVGISDFRKIINGFAGVGDKVNENLDNVTRFTDSLGETGPEVVEQINGGVKDIRALIEKAKGLEETIATIQETFGNKDGTVGQLFNNREAYDEALAAIRNVKEVTEEVKRVSTKLEPLMNDARHLVDKVARDPGGVIRGAMQRKPVGAGYKGTPGSRSLFR</sequence>
<dbReference type="Proteomes" id="UP000322214">
    <property type="component" value="Chromosome"/>
</dbReference>
<feature type="domain" description="Mce/MlaD" evidence="2">
    <location>
        <begin position="36"/>
        <end position="109"/>
    </location>
</feature>
<evidence type="ECO:0000313" key="3">
    <source>
        <dbReference type="EMBL" id="QEG24099.1"/>
    </source>
</evidence>